<feature type="transmembrane region" description="Helical" evidence="8">
    <location>
        <begin position="361"/>
        <end position="386"/>
    </location>
</feature>
<evidence type="ECO:0000256" key="5">
    <source>
        <dbReference type="ARBA" id="ARBA00023002"/>
    </source>
</evidence>
<feature type="transmembrane region" description="Helical" evidence="8">
    <location>
        <begin position="117"/>
        <end position="136"/>
    </location>
</feature>
<dbReference type="InterPro" id="IPR052175">
    <property type="entry name" value="ComplexI-like_HydComp"/>
</dbReference>
<evidence type="ECO:0000256" key="1">
    <source>
        <dbReference type="ARBA" id="ARBA00004651"/>
    </source>
</evidence>
<keyword evidence="6 8" id="KW-0472">Membrane</keyword>
<gene>
    <name evidence="10" type="ORF">KHU32_00865</name>
</gene>
<feature type="transmembrane region" description="Helical" evidence="8">
    <location>
        <begin position="196"/>
        <end position="217"/>
    </location>
</feature>
<keyword evidence="2" id="KW-1003">Cell membrane</keyword>
<accession>A0ABS5Q768</accession>
<evidence type="ECO:0000313" key="11">
    <source>
        <dbReference type="Proteomes" id="UP000766336"/>
    </source>
</evidence>
<evidence type="ECO:0000259" key="9">
    <source>
        <dbReference type="Pfam" id="PF00361"/>
    </source>
</evidence>
<dbReference type="PANTHER" id="PTHR42682">
    <property type="entry name" value="HYDROGENASE-4 COMPONENT F"/>
    <property type="match status" value="1"/>
</dbReference>
<feature type="transmembrane region" description="Helical" evidence="8">
    <location>
        <begin position="61"/>
        <end position="82"/>
    </location>
</feature>
<feature type="transmembrane region" description="Helical" evidence="8">
    <location>
        <begin position="443"/>
        <end position="466"/>
    </location>
</feature>
<feature type="transmembrane region" description="Helical" evidence="8">
    <location>
        <begin position="94"/>
        <end position="111"/>
    </location>
</feature>
<evidence type="ECO:0000256" key="3">
    <source>
        <dbReference type="ARBA" id="ARBA00022692"/>
    </source>
</evidence>
<feature type="transmembrane region" description="Helical" evidence="8">
    <location>
        <begin position="148"/>
        <end position="170"/>
    </location>
</feature>
<evidence type="ECO:0000313" key="10">
    <source>
        <dbReference type="EMBL" id="MBS7809466.1"/>
    </source>
</evidence>
<feature type="transmembrane region" description="Helical" evidence="8">
    <location>
        <begin position="302"/>
        <end position="324"/>
    </location>
</feature>
<proteinExistence type="predicted"/>
<evidence type="ECO:0000256" key="8">
    <source>
        <dbReference type="SAM" id="Phobius"/>
    </source>
</evidence>
<feature type="transmembrane region" description="Helical" evidence="8">
    <location>
        <begin position="261"/>
        <end position="281"/>
    </location>
</feature>
<keyword evidence="11" id="KW-1185">Reference proteome</keyword>
<dbReference type="Pfam" id="PF00361">
    <property type="entry name" value="Proton_antipo_M"/>
    <property type="match status" value="1"/>
</dbReference>
<keyword evidence="4 8" id="KW-1133">Transmembrane helix</keyword>
<sequence>MTLADGMVLLPVLAALLVAALPAQAARLNIAASAGSLVLALLLLAAGPGGEGLLRPDATNLPLVLVAALVGLGTAIFSAQDIAHEGFDRRRTRYFHAAFQGFMATHFLALLSDNLGVMWVAIEAGTLACVLMVALPRTPSAIEAAWKFFILCGVGIALALFGIIVLALAAQPMLEGGAQLSYGALRAVAARADPGLLNLAFVFLLVGFGTKAGLVPLHSWLPDAHAEGPTPIAAVLSGLLLNAAMLGILRSKAIVGAHPGAIAPGGFLLALGFATLLLAAFSLWRRRDAKRLFGWSSIEHMGIVAIAFGIGGVPGHMAGLLHLWGHSLVKPAAFFAIGRAARLKGGQGIGTIGGLTVNHPALGWGLVLAMAALAGLPPFSLFASEVLLAAEVGRVQPWLLPLLVLGLLVAGTALLRAMQRLCFGAPTPEPEPGRAGLATLVPLWINLALAALLALALPAPLAALLLDAARSLS</sequence>
<keyword evidence="5" id="KW-0560">Oxidoreductase</keyword>
<feature type="domain" description="NADH:quinone oxidoreductase/Mrp antiporter transmembrane" evidence="9">
    <location>
        <begin position="112"/>
        <end position="404"/>
    </location>
</feature>
<feature type="transmembrane region" description="Helical" evidence="8">
    <location>
        <begin position="229"/>
        <end position="249"/>
    </location>
</feature>
<dbReference type="InterPro" id="IPR001750">
    <property type="entry name" value="ND/Mrp_TM"/>
</dbReference>
<evidence type="ECO:0000256" key="7">
    <source>
        <dbReference type="RuleBase" id="RU000320"/>
    </source>
</evidence>
<feature type="transmembrane region" description="Helical" evidence="8">
    <location>
        <begin position="398"/>
        <end position="418"/>
    </location>
</feature>
<evidence type="ECO:0000256" key="4">
    <source>
        <dbReference type="ARBA" id="ARBA00022989"/>
    </source>
</evidence>
<evidence type="ECO:0000256" key="6">
    <source>
        <dbReference type="ARBA" id="ARBA00023136"/>
    </source>
</evidence>
<dbReference type="EMBL" id="JAHCDA010000001">
    <property type="protein sequence ID" value="MBS7809466.1"/>
    <property type="molecule type" value="Genomic_DNA"/>
</dbReference>
<name>A0ABS5Q768_9PROT</name>
<keyword evidence="3 7" id="KW-0812">Transmembrane</keyword>
<dbReference type="PANTHER" id="PTHR42682:SF5">
    <property type="entry name" value="HYDROGENASE-4 COMPONENT F"/>
    <property type="match status" value="1"/>
</dbReference>
<dbReference type="RefSeq" id="WP_213668165.1">
    <property type="nucleotide sequence ID" value="NZ_JAHCDA010000001.1"/>
</dbReference>
<protein>
    <submittedName>
        <fullName evidence="10">Hydrogenase 4 subunit F</fullName>
    </submittedName>
</protein>
<comment type="caution">
    <text evidence="10">The sequence shown here is derived from an EMBL/GenBank/DDBJ whole genome shotgun (WGS) entry which is preliminary data.</text>
</comment>
<comment type="subcellular location">
    <subcellularLocation>
        <location evidence="1">Cell membrane</location>
        <topology evidence="1">Multi-pass membrane protein</topology>
    </subcellularLocation>
    <subcellularLocation>
        <location evidence="7">Membrane</location>
        <topology evidence="7">Multi-pass membrane protein</topology>
    </subcellularLocation>
</comment>
<organism evidence="10 11">
    <name type="scientific">Roseococcus pinisoli</name>
    <dbReference type="NCBI Taxonomy" id="2835040"/>
    <lineage>
        <taxon>Bacteria</taxon>
        <taxon>Pseudomonadati</taxon>
        <taxon>Pseudomonadota</taxon>
        <taxon>Alphaproteobacteria</taxon>
        <taxon>Acetobacterales</taxon>
        <taxon>Roseomonadaceae</taxon>
        <taxon>Roseococcus</taxon>
    </lineage>
</organism>
<evidence type="ECO:0000256" key="2">
    <source>
        <dbReference type="ARBA" id="ARBA00022475"/>
    </source>
</evidence>
<reference evidence="10 11" key="1">
    <citation type="submission" date="2021-05" db="EMBL/GenBank/DDBJ databases">
        <title>Roseococcus sp. XZZS9, whole genome shotgun sequencing project.</title>
        <authorList>
            <person name="Zhao G."/>
            <person name="Shen L."/>
        </authorList>
    </citation>
    <scope>NUCLEOTIDE SEQUENCE [LARGE SCALE GENOMIC DNA]</scope>
    <source>
        <strain evidence="10 11">XZZS9</strain>
    </source>
</reference>
<dbReference type="Proteomes" id="UP000766336">
    <property type="component" value="Unassembled WGS sequence"/>
</dbReference>